<feature type="non-terminal residue" evidence="1">
    <location>
        <position position="230"/>
    </location>
</feature>
<proteinExistence type="predicted"/>
<dbReference type="AlphaFoldDB" id="A0A4S8KVM6"/>
<accession>A0A4S8KVM6</accession>
<evidence type="ECO:0000313" key="2">
    <source>
        <dbReference type="Proteomes" id="UP000297245"/>
    </source>
</evidence>
<evidence type="ECO:0000313" key="1">
    <source>
        <dbReference type="EMBL" id="THU79853.1"/>
    </source>
</evidence>
<protein>
    <submittedName>
        <fullName evidence="1">Uncharacterized protein</fullName>
    </submittedName>
</protein>
<organism evidence="1 2">
    <name type="scientific">Dendrothele bispora (strain CBS 962.96)</name>
    <dbReference type="NCBI Taxonomy" id="1314807"/>
    <lineage>
        <taxon>Eukaryota</taxon>
        <taxon>Fungi</taxon>
        <taxon>Dikarya</taxon>
        <taxon>Basidiomycota</taxon>
        <taxon>Agaricomycotina</taxon>
        <taxon>Agaricomycetes</taxon>
        <taxon>Agaricomycetidae</taxon>
        <taxon>Agaricales</taxon>
        <taxon>Agaricales incertae sedis</taxon>
        <taxon>Dendrothele</taxon>
    </lineage>
</organism>
<dbReference type="EMBL" id="ML179967">
    <property type="protein sequence ID" value="THU79853.1"/>
    <property type="molecule type" value="Genomic_DNA"/>
</dbReference>
<dbReference type="OrthoDB" id="3259294at2759"/>
<gene>
    <name evidence="1" type="ORF">K435DRAFT_622972</name>
</gene>
<feature type="non-terminal residue" evidence="1">
    <location>
        <position position="1"/>
    </location>
</feature>
<name>A0A4S8KVM6_DENBC</name>
<reference evidence="1 2" key="1">
    <citation type="journal article" date="2019" name="Nat. Ecol. Evol.">
        <title>Megaphylogeny resolves global patterns of mushroom evolution.</title>
        <authorList>
            <person name="Varga T."/>
            <person name="Krizsan K."/>
            <person name="Foldi C."/>
            <person name="Dima B."/>
            <person name="Sanchez-Garcia M."/>
            <person name="Sanchez-Ramirez S."/>
            <person name="Szollosi G.J."/>
            <person name="Szarkandi J.G."/>
            <person name="Papp V."/>
            <person name="Albert L."/>
            <person name="Andreopoulos W."/>
            <person name="Angelini C."/>
            <person name="Antonin V."/>
            <person name="Barry K.W."/>
            <person name="Bougher N.L."/>
            <person name="Buchanan P."/>
            <person name="Buyck B."/>
            <person name="Bense V."/>
            <person name="Catcheside P."/>
            <person name="Chovatia M."/>
            <person name="Cooper J."/>
            <person name="Damon W."/>
            <person name="Desjardin D."/>
            <person name="Finy P."/>
            <person name="Geml J."/>
            <person name="Haridas S."/>
            <person name="Hughes K."/>
            <person name="Justo A."/>
            <person name="Karasinski D."/>
            <person name="Kautmanova I."/>
            <person name="Kiss B."/>
            <person name="Kocsube S."/>
            <person name="Kotiranta H."/>
            <person name="LaButti K.M."/>
            <person name="Lechner B.E."/>
            <person name="Liimatainen K."/>
            <person name="Lipzen A."/>
            <person name="Lukacs Z."/>
            <person name="Mihaltcheva S."/>
            <person name="Morgado L.N."/>
            <person name="Niskanen T."/>
            <person name="Noordeloos M.E."/>
            <person name="Ohm R.A."/>
            <person name="Ortiz-Santana B."/>
            <person name="Ovrebo C."/>
            <person name="Racz N."/>
            <person name="Riley R."/>
            <person name="Savchenko A."/>
            <person name="Shiryaev A."/>
            <person name="Soop K."/>
            <person name="Spirin V."/>
            <person name="Szebenyi C."/>
            <person name="Tomsovsky M."/>
            <person name="Tulloss R.E."/>
            <person name="Uehling J."/>
            <person name="Grigoriev I.V."/>
            <person name="Vagvolgyi C."/>
            <person name="Papp T."/>
            <person name="Martin F.M."/>
            <person name="Miettinen O."/>
            <person name="Hibbett D.S."/>
            <person name="Nagy L.G."/>
        </authorList>
    </citation>
    <scope>NUCLEOTIDE SEQUENCE [LARGE SCALE GENOMIC DNA]</scope>
    <source>
        <strain evidence="1 2">CBS 962.96</strain>
    </source>
</reference>
<dbReference type="Proteomes" id="UP000297245">
    <property type="component" value="Unassembled WGS sequence"/>
</dbReference>
<keyword evidence="2" id="KW-1185">Reference proteome</keyword>
<sequence>LLQLVNSLQSKLEIGSPLASLYLLGLPDHYVSHKFVAFWWQTFVIYGTSYVDNYRFRPDQYENISLYEWIQTMEIRKTPQSRYKKSGVDEKADFVDDTVKEPSILNSPNIEYNLSNSCKFLKFKPDHPQYSTHEVYCDMGRVNYIVPDFKGGSLPRKDCGDEEYYFCTMLSLFKPWRSGTNLKPFSTTWTLAFNTFQFSETQKKLMGNFNLRYECYDARDNYHAHFKKSG</sequence>